<accession>A0A8S9QUQ6</accession>
<name>A0A8S9QUQ6_BRACR</name>
<dbReference type="EMBL" id="QGKX02000996">
    <property type="protein sequence ID" value="KAF3557552.1"/>
    <property type="molecule type" value="Genomic_DNA"/>
</dbReference>
<evidence type="ECO:0000313" key="3">
    <source>
        <dbReference type="Proteomes" id="UP000712600"/>
    </source>
</evidence>
<gene>
    <name evidence="2" type="ORF">F2Q69_00015801</name>
</gene>
<sequence>MESTSRGGETYEEASKRDRRNSQSLMEVGGHVVLHTWNLIKLKSEDRPTAQVYGGRIHESIESVEMISSYEIRVSLEFSRSARICYCVRRTSGYSLDKMHSGTQGVSHWFCMGLSEDSERDFTVFLGYLYMFSAGMDLREQGVYLFKAEFGRTGGGVKSRLIQDGNMFCRSFKLASTSAGNSGEEESIDLKQWRQRQRKKRSQRMISKHVMVSVVWDGGYLKGRQNHIKSKLDLRRWNQRSSISQGLKVFQRSQGMQVIFAKDDQQILQLHRSQGLKVFQRSQGMQVIFAKDDQQILQLHRLIDESQKNNQVSVTETVCTSTKRKLEQGKTCSSFSEVVRVTQKDSGCKKKARIVTKRNRVEQVVTTGCNPENKGYETIVINTCSRSRKSLPQLVEACVSYTLEVRLATWSAQGSKSWKERLFHDKRVVDMFSVSKPGVSRLILSSNHGTERRGILRQCPQEIPLANGQTLIDGQVLIKLMAGSKTNRRVQVVDGDAHVSVFGDILMQEGVNKGCVESLSSSDGWMAGHVQSNSGTKGVQGWSKDVQVSVQALEHVRDFDSKLGSQLKTLDEGDENSEWQWDCHKPFIRRDVYEIMKRLQALLKVELREVRRDKRRQGDAEDEQTCSSIKRCRHKVRVMNLDQTGGVL</sequence>
<dbReference type="AlphaFoldDB" id="A0A8S9QUQ6"/>
<comment type="caution">
    <text evidence="2">The sequence shown here is derived from an EMBL/GenBank/DDBJ whole genome shotgun (WGS) entry which is preliminary data.</text>
</comment>
<protein>
    <submittedName>
        <fullName evidence="2">Uncharacterized protein</fullName>
    </submittedName>
</protein>
<evidence type="ECO:0000313" key="2">
    <source>
        <dbReference type="EMBL" id="KAF3557552.1"/>
    </source>
</evidence>
<proteinExistence type="predicted"/>
<dbReference type="Proteomes" id="UP000712600">
    <property type="component" value="Unassembled WGS sequence"/>
</dbReference>
<feature type="region of interest" description="Disordered" evidence="1">
    <location>
        <begin position="1"/>
        <end position="22"/>
    </location>
</feature>
<evidence type="ECO:0000256" key="1">
    <source>
        <dbReference type="SAM" id="MobiDB-lite"/>
    </source>
</evidence>
<reference evidence="2" key="1">
    <citation type="submission" date="2019-12" db="EMBL/GenBank/DDBJ databases">
        <title>Genome sequencing and annotation of Brassica cretica.</title>
        <authorList>
            <person name="Studholme D.J."/>
            <person name="Sarris P."/>
        </authorList>
    </citation>
    <scope>NUCLEOTIDE SEQUENCE</scope>
    <source>
        <strain evidence="2">PFS-109/04</strain>
        <tissue evidence="2">Leaf</tissue>
    </source>
</reference>
<organism evidence="2 3">
    <name type="scientific">Brassica cretica</name>
    <name type="common">Mustard</name>
    <dbReference type="NCBI Taxonomy" id="69181"/>
    <lineage>
        <taxon>Eukaryota</taxon>
        <taxon>Viridiplantae</taxon>
        <taxon>Streptophyta</taxon>
        <taxon>Embryophyta</taxon>
        <taxon>Tracheophyta</taxon>
        <taxon>Spermatophyta</taxon>
        <taxon>Magnoliopsida</taxon>
        <taxon>eudicotyledons</taxon>
        <taxon>Gunneridae</taxon>
        <taxon>Pentapetalae</taxon>
        <taxon>rosids</taxon>
        <taxon>malvids</taxon>
        <taxon>Brassicales</taxon>
        <taxon>Brassicaceae</taxon>
        <taxon>Brassiceae</taxon>
        <taxon>Brassica</taxon>
    </lineage>
</organism>